<feature type="compositionally biased region" description="Low complexity" evidence="1">
    <location>
        <begin position="190"/>
        <end position="223"/>
    </location>
</feature>
<sequence>MSVGSITPGMNLMAVNQTRGPKADPRYESPFKVARVNAGSAYILQDQTGSSWSLKPVFAPQHDESPRSLVVKSILNHRGGPNARQCLVRWAGFPDESDSWEPPPQFDDVENVVNFQRKSMSPHINDCTSGRPADGVAFRVKFARRAPAERQRLMADHAAYLDGRREEDADFCGSKDGAGTSEAGPRLDEAATGPGTDATAAADIRPDEAATGPGTDATAAVDTRPPAVASRVSRATLRPASGPPRRPPVGKHVAYPGLKQKAVRAAAKTKQKAKVDPKKAEAKKANAEKKAATAKMRGLGKKRRRRSSGDAAKEKEDEAAEEAAAAEEDDHVEESESEEEEI</sequence>
<proteinExistence type="predicted"/>
<dbReference type="InterPro" id="IPR000953">
    <property type="entry name" value="Chromo/chromo_shadow_dom"/>
</dbReference>
<dbReference type="AlphaFoldDB" id="A0A9W6YGY4"/>
<organism evidence="3 4">
    <name type="scientific">Phytophthora fragariaefolia</name>
    <dbReference type="NCBI Taxonomy" id="1490495"/>
    <lineage>
        <taxon>Eukaryota</taxon>
        <taxon>Sar</taxon>
        <taxon>Stramenopiles</taxon>
        <taxon>Oomycota</taxon>
        <taxon>Peronosporomycetes</taxon>
        <taxon>Peronosporales</taxon>
        <taxon>Peronosporaceae</taxon>
        <taxon>Phytophthora</taxon>
    </lineage>
</organism>
<dbReference type="Proteomes" id="UP001165121">
    <property type="component" value="Unassembled WGS sequence"/>
</dbReference>
<evidence type="ECO:0000259" key="2">
    <source>
        <dbReference type="PROSITE" id="PS50013"/>
    </source>
</evidence>
<dbReference type="SMART" id="SM00298">
    <property type="entry name" value="CHROMO"/>
    <property type="match status" value="1"/>
</dbReference>
<name>A0A9W6YGY4_9STRA</name>
<evidence type="ECO:0000256" key="1">
    <source>
        <dbReference type="SAM" id="MobiDB-lite"/>
    </source>
</evidence>
<protein>
    <submittedName>
        <fullName evidence="3">Unnamed protein product</fullName>
    </submittedName>
</protein>
<dbReference type="InterPro" id="IPR016197">
    <property type="entry name" value="Chromo-like_dom_sf"/>
</dbReference>
<keyword evidence="4" id="KW-1185">Reference proteome</keyword>
<feature type="compositionally biased region" description="Acidic residues" evidence="1">
    <location>
        <begin position="317"/>
        <end position="342"/>
    </location>
</feature>
<feature type="compositionally biased region" description="Basic and acidic residues" evidence="1">
    <location>
        <begin position="307"/>
        <end position="316"/>
    </location>
</feature>
<reference evidence="3" key="1">
    <citation type="submission" date="2023-04" db="EMBL/GenBank/DDBJ databases">
        <title>Phytophthora fragariaefolia NBRC 109709.</title>
        <authorList>
            <person name="Ichikawa N."/>
            <person name="Sato H."/>
            <person name="Tonouchi N."/>
        </authorList>
    </citation>
    <scope>NUCLEOTIDE SEQUENCE</scope>
    <source>
        <strain evidence="3">NBRC 109709</strain>
    </source>
</reference>
<dbReference type="OrthoDB" id="10267344at2759"/>
<gene>
    <name evidence="3" type="ORF">Pfra01_002793600</name>
</gene>
<feature type="region of interest" description="Disordered" evidence="1">
    <location>
        <begin position="168"/>
        <end position="342"/>
    </location>
</feature>
<dbReference type="SUPFAM" id="SSF54160">
    <property type="entry name" value="Chromo domain-like"/>
    <property type="match status" value="1"/>
</dbReference>
<comment type="caution">
    <text evidence="3">The sequence shown here is derived from an EMBL/GenBank/DDBJ whole genome shotgun (WGS) entry which is preliminary data.</text>
</comment>
<evidence type="ECO:0000313" key="4">
    <source>
        <dbReference type="Proteomes" id="UP001165121"/>
    </source>
</evidence>
<dbReference type="EMBL" id="BSXT01007579">
    <property type="protein sequence ID" value="GMF63977.1"/>
    <property type="molecule type" value="Genomic_DNA"/>
</dbReference>
<accession>A0A9W6YGY4</accession>
<evidence type="ECO:0000313" key="3">
    <source>
        <dbReference type="EMBL" id="GMF63977.1"/>
    </source>
</evidence>
<dbReference type="PROSITE" id="PS50013">
    <property type="entry name" value="CHROMO_2"/>
    <property type="match status" value="1"/>
</dbReference>
<feature type="domain" description="Chromo" evidence="2">
    <location>
        <begin position="69"/>
        <end position="127"/>
    </location>
</feature>
<dbReference type="Gene3D" id="2.40.50.40">
    <property type="match status" value="1"/>
</dbReference>
<feature type="compositionally biased region" description="Basic and acidic residues" evidence="1">
    <location>
        <begin position="273"/>
        <end position="291"/>
    </location>
</feature>